<dbReference type="InterPro" id="IPR017475">
    <property type="entry name" value="EPS_sugar_tfrase"/>
</dbReference>
<keyword evidence="7" id="KW-0270">Exopolysaccharide synthesis</keyword>
<comment type="similarity">
    <text evidence="2">Belongs to the bacterial sugar transferase family.</text>
</comment>
<sequence length="478" mass="51994">MQQAQRRHMRGPLRPQQLKPVRARVSGAGLARLFQAGDAAVLFAASFAVAQLASLPRVMWLGAPTLALVLLVATGAYAMSARERTRRRFGRLLIATSAASGGAGTLAGLFNPAFPALGCAAWAAAAALAICASHLAWGVTLRRLRRAGHLTPNLIIVGGTPAAQRLIRRALKTRDVNILGVFDDRRERVGPEICGVPVLGKTADLIDHRILPYVDRIVVTVPPKANARIAQLLERLAPIPNPISLLLDDTDDETEAEAVGRIADFDLLQLTGPRQRSGYLVAKRIMDLTLSILALVALAPLMAAVALAIRLDSPGPIFFRQRRHGYMNEEIVVWKFRSMRTEATDQKAARQVTAGDDRVTRVGRFIRKTSLDELPQIFNIITGEMSIVGPRPHAIGMLSGGAEASKLVETYAHRHRIKPGLTGWAAVNGSRGPVDTPEDVRRRVQLDLEYVERQSFWLDVSIILRTAPCLLGDTGAVR</sequence>
<feature type="domain" description="Bacterial sugar transferase" evidence="9">
    <location>
        <begin position="283"/>
        <end position="470"/>
    </location>
</feature>
<evidence type="ECO:0000256" key="4">
    <source>
        <dbReference type="ARBA" id="ARBA00022692"/>
    </source>
</evidence>
<evidence type="ECO:0000256" key="6">
    <source>
        <dbReference type="ARBA" id="ARBA00023136"/>
    </source>
</evidence>
<protein>
    <submittedName>
        <fullName evidence="10">UDP-phosphate glucose phosphotransferase</fullName>
    </submittedName>
</protein>
<feature type="transmembrane region" description="Helical" evidence="8">
    <location>
        <begin position="120"/>
        <end position="139"/>
    </location>
</feature>
<keyword evidence="3 10" id="KW-0808">Transferase</keyword>
<dbReference type="Proteomes" id="UP000249524">
    <property type="component" value="Unassembled WGS sequence"/>
</dbReference>
<dbReference type="NCBIfam" id="TIGR03025">
    <property type="entry name" value="EPS_sugtrans"/>
    <property type="match status" value="1"/>
</dbReference>
<proteinExistence type="inferred from homology"/>
<evidence type="ECO:0000256" key="7">
    <source>
        <dbReference type="ARBA" id="ARBA00023169"/>
    </source>
</evidence>
<organism evidence="10 11">
    <name type="scientific">Phenylobacterium kunshanense</name>
    <dbReference type="NCBI Taxonomy" id="1445034"/>
    <lineage>
        <taxon>Bacteria</taxon>
        <taxon>Pseudomonadati</taxon>
        <taxon>Pseudomonadota</taxon>
        <taxon>Alphaproteobacteria</taxon>
        <taxon>Caulobacterales</taxon>
        <taxon>Caulobacteraceae</taxon>
        <taxon>Phenylobacterium</taxon>
    </lineage>
</organism>
<dbReference type="GO" id="GO:0016780">
    <property type="term" value="F:phosphotransferase activity, for other substituted phosphate groups"/>
    <property type="evidence" value="ECO:0007669"/>
    <property type="project" value="TreeGrafter"/>
</dbReference>
<evidence type="ECO:0000256" key="3">
    <source>
        <dbReference type="ARBA" id="ARBA00022679"/>
    </source>
</evidence>
<evidence type="ECO:0000256" key="2">
    <source>
        <dbReference type="ARBA" id="ARBA00006464"/>
    </source>
</evidence>
<dbReference type="Pfam" id="PF02397">
    <property type="entry name" value="Bac_transf"/>
    <property type="match status" value="1"/>
</dbReference>
<feature type="transmembrane region" description="Helical" evidence="8">
    <location>
        <begin position="285"/>
        <end position="309"/>
    </location>
</feature>
<comment type="caution">
    <text evidence="10">The sequence shown here is derived from an EMBL/GenBank/DDBJ whole genome shotgun (WGS) entry which is preliminary data.</text>
</comment>
<dbReference type="OrthoDB" id="9808602at2"/>
<evidence type="ECO:0000256" key="5">
    <source>
        <dbReference type="ARBA" id="ARBA00022989"/>
    </source>
</evidence>
<evidence type="ECO:0000256" key="1">
    <source>
        <dbReference type="ARBA" id="ARBA00004141"/>
    </source>
</evidence>
<dbReference type="InterPro" id="IPR003362">
    <property type="entry name" value="Bact_transf"/>
</dbReference>
<dbReference type="Gene3D" id="3.40.50.720">
    <property type="entry name" value="NAD(P)-binding Rossmann-like Domain"/>
    <property type="match status" value="1"/>
</dbReference>
<reference evidence="10 11" key="1">
    <citation type="submission" date="2018-05" db="EMBL/GenBank/DDBJ databases">
        <authorList>
            <person name="Lanie J.A."/>
            <person name="Ng W.-L."/>
            <person name="Kazmierczak K.M."/>
            <person name="Andrzejewski T.M."/>
            <person name="Davidsen T.M."/>
            <person name="Wayne K.J."/>
            <person name="Tettelin H."/>
            <person name="Glass J.I."/>
            <person name="Rusch D."/>
            <person name="Podicherti R."/>
            <person name="Tsui H.-C.T."/>
            <person name="Winkler M.E."/>
        </authorList>
    </citation>
    <scope>NUCLEOTIDE SEQUENCE [LARGE SCALE GENOMIC DNA]</scope>
    <source>
        <strain evidence="10 11">BUT-10</strain>
    </source>
</reference>
<feature type="transmembrane region" description="Helical" evidence="8">
    <location>
        <begin position="59"/>
        <end position="80"/>
    </location>
</feature>
<comment type="subcellular location">
    <subcellularLocation>
        <location evidence="1">Membrane</location>
        <topology evidence="1">Multi-pass membrane protein</topology>
    </subcellularLocation>
</comment>
<dbReference type="SUPFAM" id="SSF51735">
    <property type="entry name" value="NAD(P)-binding Rossmann-fold domains"/>
    <property type="match status" value="1"/>
</dbReference>
<dbReference type="InterPro" id="IPR036291">
    <property type="entry name" value="NAD(P)-bd_dom_sf"/>
</dbReference>
<keyword evidence="6 8" id="KW-0472">Membrane</keyword>
<name>A0A328BHL8_9CAUL</name>
<feature type="transmembrane region" description="Helical" evidence="8">
    <location>
        <begin position="33"/>
        <end position="53"/>
    </location>
</feature>
<dbReference type="PANTHER" id="PTHR30576">
    <property type="entry name" value="COLANIC BIOSYNTHESIS UDP-GLUCOSE LIPID CARRIER TRANSFERASE"/>
    <property type="match status" value="1"/>
</dbReference>
<evidence type="ECO:0000313" key="10">
    <source>
        <dbReference type="EMBL" id="RAK66623.1"/>
    </source>
</evidence>
<dbReference type="GO" id="GO:0016020">
    <property type="term" value="C:membrane"/>
    <property type="evidence" value="ECO:0007669"/>
    <property type="project" value="UniProtKB-SubCell"/>
</dbReference>
<dbReference type="GO" id="GO:0000271">
    <property type="term" value="P:polysaccharide biosynthetic process"/>
    <property type="evidence" value="ECO:0007669"/>
    <property type="project" value="UniProtKB-KW"/>
</dbReference>
<dbReference type="EMBL" id="QFYS01000003">
    <property type="protein sequence ID" value="RAK66623.1"/>
    <property type="molecule type" value="Genomic_DNA"/>
</dbReference>
<keyword evidence="11" id="KW-1185">Reference proteome</keyword>
<keyword evidence="5 8" id="KW-1133">Transmembrane helix</keyword>
<keyword evidence="4 8" id="KW-0812">Transmembrane</keyword>
<accession>A0A328BHL8</accession>
<evidence type="ECO:0000259" key="9">
    <source>
        <dbReference type="Pfam" id="PF02397"/>
    </source>
</evidence>
<feature type="transmembrane region" description="Helical" evidence="8">
    <location>
        <begin position="92"/>
        <end position="114"/>
    </location>
</feature>
<dbReference type="AlphaFoldDB" id="A0A328BHL8"/>
<evidence type="ECO:0000256" key="8">
    <source>
        <dbReference type="SAM" id="Phobius"/>
    </source>
</evidence>
<dbReference type="Pfam" id="PF13727">
    <property type="entry name" value="CoA_binding_3"/>
    <property type="match status" value="1"/>
</dbReference>
<gene>
    <name evidence="10" type="ORF">DJ019_10025</name>
</gene>
<evidence type="ECO:0000313" key="11">
    <source>
        <dbReference type="Proteomes" id="UP000249524"/>
    </source>
</evidence>
<dbReference type="PANTHER" id="PTHR30576:SF0">
    <property type="entry name" value="UNDECAPRENYL-PHOSPHATE N-ACETYLGALACTOSAMINYL 1-PHOSPHATE TRANSFERASE-RELATED"/>
    <property type="match status" value="1"/>
</dbReference>